<dbReference type="Gene3D" id="2.60.40.420">
    <property type="entry name" value="Cupredoxins - blue copper proteins"/>
    <property type="match status" value="1"/>
</dbReference>
<name>A0A5P2H9S0_9BURK</name>
<evidence type="ECO:0000259" key="5">
    <source>
        <dbReference type="PROSITE" id="PS50857"/>
    </source>
</evidence>
<dbReference type="PROSITE" id="PS50857">
    <property type="entry name" value="COX2_CUA"/>
    <property type="match status" value="1"/>
</dbReference>
<accession>A0A5P2H9S0</accession>
<proteinExistence type="predicted"/>
<dbReference type="InterPro" id="IPR051403">
    <property type="entry name" value="NosZ/Cyto_c_oxidase_sub2"/>
</dbReference>
<dbReference type="InterPro" id="IPR008972">
    <property type="entry name" value="Cupredoxin"/>
</dbReference>
<gene>
    <name evidence="6" type="ORF">FOB72_21820</name>
</gene>
<dbReference type="Proteomes" id="UP000322822">
    <property type="component" value="Chromosome 2"/>
</dbReference>
<dbReference type="GO" id="GO:0042597">
    <property type="term" value="C:periplasmic space"/>
    <property type="evidence" value="ECO:0007669"/>
    <property type="project" value="UniProtKB-SubCell"/>
</dbReference>
<evidence type="ECO:0000256" key="3">
    <source>
        <dbReference type="ARBA" id="ARBA00023008"/>
    </source>
</evidence>
<evidence type="ECO:0000256" key="1">
    <source>
        <dbReference type="ARBA" id="ARBA00004418"/>
    </source>
</evidence>
<keyword evidence="4" id="KW-0732">Signal</keyword>
<evidence type="ECO:0000313" key="7">
    <source>
        <dbReference type="Proteomes" id="UP000322822"/>
    </source>
</evidence>
<dbReference type="GO" id="GO:0004129">
    <property type="term" value="F:cytochrome-c oxidase activity"/>
    <property type="evidence" value="ECO:0007669"/>
    <property type="project" value="InterPro"/>
</dbReference>
<dbReference type="SUPFAM" id="SSF49503">
    <property type="entry name" value="Cupredoxins"/>
    <property type="match status" value="1"/>
</dbReference>
<dbReference type="OrthoDB" id="9759695at2"/>
<feature type="chain" id="PRO_5024957687" evidence="4">
    <location>
        <begin position="27"/>
        <end position="124"/>
    </location>
</feature>
<feature type="signal peptide" evidence="4">
    <location>
        <begin position="1"/>
        <end position="26"/>
    </location>
</feature>
<dbReference type="GO" id="GO:0016020">
    <property type="term" value="C:membrane"/>
    <property type="evidence" value="ECO:0007669"/>
    <property type="project" value="InterPro"/>
</dbReference>
<dbReference type="Pfam" id="PF13473">
    <property type="entry name" value="Cupredoxin_1"/>
    <property type="match status" value="1"/>
</dbReference>
<dbReference type="GO" id="GO:0005507">
    <property type="term" value="F:copper ion binding"/>
    <property type="evidence" value="ECO:0007669"/>
    <property type="project" value="InterPro"/>
</dbReference>
<dbReference type="InterPro" id="IPR028096">
    <property type="entry name" value="EfeO_Cupredoxin"/>
</dbReference>
<evidence type="ECO:0000256" key="2">
    <source>
        <dbReference type="ARBA" id="ARBA00022723"/>
    </source>
</evidence>
<evidence type="ECO:0000313" key="6">
    <source>
        <dbReference type="EMBL" id="QET04736.1"/>
    </source>
</evidence>
<dbReference type="PANTHER" id="PTHR42838">
    <property type="entry name" value="CYTOCHROME C OXIDASE SUBUNIT II"/>
    <property type="match status" value="1"/>
</dbReference>
<feature type="domain" description="Cytochrome oxidase subunit II copper A binding" evidence="5">
    <location>
        <begin position="3"/>
        <end position="124"/>
    </location>
</feature>
<dbReference type="PRINTS" id="PR01166">
    <property type="entry name" value="CYCOXIDASEII"/>
</dbReference>
<organism evidence="6 7">
    <name type="scientific">Cupriavidus pauculus</name>
    <dbReference type="NCBI Taxonomy" id="82633"/>
    <lineage>
        <taxon>Bacteria</taxon>
        <taxon>Pseudomonadati</taxon>
        <taxon>Pseudomonadota</taxon>
        <taxon>Betaproteobacteria</taxon>
        <taxon>Burkholderiales</taxon>
        <taxon>Burkholderiaceae</taxon>
        <taxon>Cupriavidus</taxon>
    </lineage>
</organism>
<keyword evidence="3" id="KW-0186">Copper</keyword>
<dbReference type="InterPro" id="IPR002429">
    <property type="entry name" value="CcO_II-like_C"/>
</dbReference>
<comment type="subcellular location">
    <subcellularLocation>
        <location evidence="1">Periplasm</location>
    </subcellularLocation>
</comment>
<keyword evidence="2" id="KW-0479">Metal-binding</keyword>
<dbReference type="PANTHER" id="PTHR42838:SF2">
    <property type="entry name" value="NITROUS-OXIDE REDUCTASE"/>
    <property type="match status" value="1"/>
</dbReference>
<protein>
    <submittedName>
        <fullName evidence="6">Cytochrome c oxidase subunit II</fullName>
    </submittedName>
</protein>
<dbReference type="AlphaFoldDB" id="A0A5P2H9S0"/>
<sequence length="124" mass="13271">MTTRVHTRRRTVLAWSAALLATPLIARLGDAAAPRVIPVRARRFVFTPDKIVLKAGEPVVLELIAEDVIMGFSAPDLGVRADMPPGQTVRLAVTPAKAGTYTFLCDLFCGSGHESMSGVIEVKA</sequence>
<evidence type="ECO:0000256" key="4">
    <source>
        <dbReference type="SAM" id="SignalP"/>
    </source>
</evidence>
<dbReference type="RefSeq" id="WP_150374797.1">
    <property type="nucleotide sequence ID" value="NZ_CP044067.1"/>
</dbReference>
<dbReference type="EMBL" id="CP044067">
    <property type="protein sequence ID" value="QET04736.1"/>
    <property type="molecule type" value="Genomic_DNA"/>
</dbReference>
<reference evidence="6 7" key="1">
    <citation type="submission" date="2019-09" db="EMBL/GenBank/DDBJ databases">
        <title>FDA dAtabase for Regulatory Grade micrObial Sequences (FDA-ARGOS): Supporting development and validation of Infectious Disease Dx tests.</title>
        <authorList>
            <person name="Sciortino C."/>
            <person name="Tallon L."/>
            <person name="Sadzewicz L."/>
            <person name="Vavikolanu K."/>
            <person name="Mehta A."/>
            <person name="Aluvathingal J."/>
            <person name="Nadendla S."/>
            <person name="Nandy P."/>
            <person name="Geyer C."/>
            <person name="Yan Y."/>
            <person name="Sichtig H."/>
        </authorList>
    </citation>
    <scope>NUCLEOTIDE SEQUENCE [LARGE SCALE GENOMIC DNA]</scope>
    <source>
        <strain evidence="6 7">FDAARGOS_664</strain>
    </source>
</reference>